<dbReference type="Proteomes" id="UP001642406">
    <property type="component" value="Unassembled WGS sequence"/>
</dbReference>
<keyword evidence="3" id="KW-1185">Reference proteome</keyword>
<evidence type="ECO:0000313" key="3">
    <source>
        <dbReference type="Proteomes" id="UP001642406"/>
    </source>
</evidence>
<feature type="domain" description="DUF7053" evidence="1">
    <location>
        <begin position="6"/>
        <end position="188"/>
    </location>
</feature>
<proteinExistence type="predicted"/>
<sequence>MSFFSTTANLRHTTLLPAGTDKTQAVKTILQDHKAFIQCGPHSVDCEEVVGDEAAKLAATALASQKEHPLPDEVQAVVEAYPKDANGKTFTVYRVTDIVQTLPAGLWDSKVVSTYEMTDTESGVYVRIRSPMSIVMDTTWTIVKAENGEQLELIEEIVIYCSRLLMGTVKGLCEGGWQQIHANMIKRLTEGESAELGKH</sequence>
<dbReference type="Pfam" id="PF23155">
    <property type="entry name" value="DUF7053"/>
    <property type="match status" value="1"/>
</dbReference>
<protein>
    <recommendedName>
        <fullName evidence="1">DUF7053 domain-containing protein</fullName>
    </recommendedName>
</protein>
<dbReference type="InterPro" id="IPR055481">
    <property type="entry name" value="DUF7053"/>
</dbReference>
<dbReference type="EMBL" id="CAWUHC010000005">
    <property type="protein sequence ID" value="CAK7211003.1"/>
    <property type="molecule type" value="Genomic_DNA"/>
</dbReference>
<comment type="caution">
    <text evidence="2">The sequence shown here is derived from an EMBL/GenBank/DDBJ whole genome shotgun (WGS) entry which is preliminary data.</text>
</comment>
<dbReference type="PANTHER" id="PTHR38117">
    <property type="entry name" value="NACHT AND WD40 DOMAIN PROTEIN"/>
    <property type="match status" value="1"/>
</dbReference>
<evidence type="ECO:0000259" key="1">
    <source>
        <dbReference type="Pfam" id="PF23155"/>
    </source>
</evidence>
<reference evidence="2 3" key="1">
    <citation type="submission" date="2024-01" db="EMBL/GenBank/DDBJ databases">
        <authorList>
            <person name="Allen C."/>
            <person name="Tagirdzhanova G."/>
        </authorList>
    </citation>
    <scope>NUCLEOTIDE SEQUENCE [LARGE SCALE GENOMIC DNA]</scope>
</reference>
<dbReference type="PANTHER" id="PTHR38117:SF1">
    <property type="entry name" value="DUF3074 DOMAIN-CONTAINING PROTEIN"/>
    <property type="match status" value="1"/>
</dbReference>
<accession>A0ABP0AUQ4</accession>
<evidence type="ECO:0000313" key="2">
    <source>
        <dbReference type="EMBL" id="CAK7211003.1"/>
    </source>
</evidence>
<gene>
    <name evidence="2" type="ORF">SBRCBS47491_000970</name>
</gene>
<name>A0ABP0AUQ4_9PEZI</name>
<organism evidence="2 3">
    <name type="scientific">Sporothrix bragantina</name>
    <dbReference type="NCBI Taxonomy" id="671064"/>
    <lineage>
        <taxon>Eukaryota</taxon>
        <taxon>Fungi</taxon>
        <taxon>Dikarya</taxon>
        <taxon>Ascomycota</taxon>
        <taxon>Pezizomycotina</taxon>
        <taxon>Sordariomycetes</taxon>
        <taxon>Sordariomycetidae</taxon>
        <taxon>Ophiostomatales</taxon>
        <taxon>Ophiostomataceae</taxon>
        <taxon>Sporothrix</taxon>
    </lineage>
</organism>